<dbReference type="GO" id="GO:0005524">
    <property type="term" value="F:ATP binding"/>
    <property type="evidence" value="ECO:0007669"/>
    <property type="project" value="UniProtKB-KW"/>
</dbReference>
<dbReference type="OrthoDB" id="1747797at2759"/>
<feature type="domain" description="Disease resistance protein At4g27190-like leucine-rich repeats" evidence="7">
    <location>
        <begin position="815"/>
        <end position="908"/>
    </location>
</feature>
<keyword evidence="3" id="KW-0611">Plant defense</keyword>
<evidence type="ECO:0000313" key="8">
    <source>
        <dbReference type="EMBL" id="KAF3431719.1"/>
    </source>
</evidence>
<gene>
    <name evidence="8" type="ORF">FNV43_RR26453</name>
</gene>
<dbReference type="PANTHER" id="PTHR33463">
    <property type="entry name" value="NB-ARC DOMAIN-CONTAINING PROTEIN-RELATED"/>
    <property type="match status" value="1"/>
</dbReference>
<evidence type="ECO:0000256" key="1">
    <source>
        <dbReference type="ARBA" id="ARBA00008894"/>
    </source>
</evidence>
<dbReference type="Gene3D" id="1.10.8.430">
    <property type="entry name" value="Helical domain of apoptotic protease-activating factors"/>
    <property type="match status" value="1"/>
</dbReference>
<feature type="coiled-coil region" evidence="5">
    <location>
        <begin position="46"/>
        <end position="80"/>
    </location>
</feature>
<dbReference type="EMBL" id="VOIH02000012">
    <property type="protein sequence ID" value="KAF3431719.1"/>
    <property type="molecule type" value="Genomic_DNA"/>
</dbReference>
<dbReference type="Proteomes" id="UP000796880">
    <property type="component" value="Unassembled WGS sequence"/>
</dbReference>
<dbReference type="InterPro" id="IPR027417">
    <property type="entry name" value="P-loop_NTPase"/>
</dbReference>
<keyword evidence="5" id="KW-0175">Coiled coil</keyword>
<dbReference type="Gene3D" id="3.80.10.10">
    <property type="entry name" value="Ribonuclease Inhibitor"/>
    <property type="match status" value="2"/>
</dbReference>
<evidence type="ECO:0000256" key="5">
    <source>
        <dbReference type="SAM" id="Coils"/>
    </source>
</evidence>
<protein>
    <recommendedName>
        <fullName evidence="10">AAA+ ATPase domain-containing protein</fullName>
    </recommendedName>
</protein>
<dbReference type="Gene3D" id="3.40.50.300">
    <property type="entry name" value="P-loop containing nucleotide triphosphate hydrolases"/>
    <property type="match status" value="1"/>
</dbReference>
<dbReference type="Pfam" id="PF00931">
    <property type="entry name" value="NB-ARC"/>
    <property type="match status" value="1"/>
</dbReference>
<keyword evidence="2" id="KW-0547">Nucleotide-binding</keyword>
<dbReference type="SUPFAM" id="SSF52058">
    <property type="entry name" value="L domain-like"/>
    <property type="match status" value="2"/>
</dbReference>
<dbReference type="InterPro" id="IPR042197">
    <property type="entry name" value="Apaf_helical"/>
</dbReference>
<dbReference type="InterPro" id="IPR057135">
    <property type="entry name" value="At4g27190-like_LRR"/>
</dbReference>
<feature type="domain" description="Disease resistance protein At4g27190-like leucine-rich repeats" evidence="7">
    <location>
        <begin position="696"/>
        <end position="782"/>
    </location>
</feature>
<reference evidence="8" key="1">
    <citation type="submission" date="2020-03" db="EMBL/GenBank/DDBJ databases">
        <title>A high-quality chromosome-level genome assembly of a woody plant with both climbing and erect habits, Rhamnella rubrinervis.</title>
        <authorList>
            <person name="Lu Z."/>
            <person name="Yang Y."/>
            <person name="Zhu X."/>
            <person name="Sun Y."/>
        </authorList>
    </citation>
    <scope>NUCLEOTIDE SEQUENCE</scope>
    <source>
        <strain evidence="8">BYM</strain>
        <tissue evidence="8">Leaf</tissue>
    </source>
</reference>
<evidence type="ECO:0000256" key="3">
    <source>
        <dbReference type="ARBA" id="ARBA00022821"/>
    </source>
</evidence>
<comment type="caution">
    <text evidence="8">The sequence shown here is derived from an EMBL/GenBank/DDBJ whole genome shotgun (WGS) entry which is preliminary data.</text>
</comment>
<dbReference type="PRINTS" id="PR00364">
    <property type="entry name" value="DISEASERSIST"/>
</dbReference>
<evidence type="ECO:0008006" key="10">
    <source>
        <dbReference type="Google" id="ProtNLM"/>
    </source>
</evidence>
<dbReference type="InterPro" id="IPR002182">
    <property type="entry name" value="NB-ARC"/>
</dbReference>
<dbReference type="InterPro" id="IPR050905">
    <property type="entry name" value="Plant_NBS-LRR"/>
</dbReference>
<sequence>MTSPLAANRVRQSNSLSSCSLKMSDMCKETNGGDVVDKSPFLKNNVDELKTQIECLRDHKERLQRKVDRAIRNGEEIEADVEKLLTYVTNINDDCARVFEEQANTKCFAGALRDLVLRYRLSRKAKKMTQIVDTQIKSIKDFIPVMEVSYCPDPDPPNSLIKNKDYEEFESRKQTMKDIIETLKDPNLCVVGVCGTGGVGKTMLAKEVARKAKDEEMLFTEVVFTAISQTPNIEKIQQDILKSLGMDQSLQHIAERLRNRLRKENKILVIVDDVWDKLDLEDVGISFGDNKKGCKILVTSRCYDVLNNKMDVDKIFQVGYLLGDEPKELFKKIVGDQAEKDDNLETQIVEECGGLPIAITAVARALKNKSCDVWRNALHELRNSNPVNIEGMHQNLFEEDESIDIQLLCNYGFGLNYFPDVYKIVDARNRTITLVENLKDHSLLMDGDEMFGGAFVKLHDVIRDFVIYIASKKDDDQYPETLKSPNLKLLRLMSSKLWPMENSGAQLPHHFLEGLNELLILNIEGVLIKELPTLSFYRLQTLCLNGCILGDITWIGELQNLKILNLSRSIIPKQLPRAIGNLKRLLSLDLHGCYVKVIPPNVISSLTRLEELNLQGSFKNWEVEGVLLNGDDRRNANLSENVKSVAYELNGKGFPELKHLSLEDSTEIRWIVNSNGNMDNLAPFPILKSLCLKRLINLEKIIHEKLTAESFGKLRYIEVYNCDKLKSLSALFNFPRKLESISLHNCKTIEEIISNGREGDRPKIVISQLRILRLKNLPKLVQFKAPSKSHEIRDDSVMPFFDEEVEFPMLNILYFNEINFHKIWNGQFPSSRFGFQNLTRLTVSGCNQLNGVIPLSMTGTLVHLQGLHVICCIAIKEVVFTEESAQEVKALGNISFPKLKDIRLTFLPRAFVANSTPENENEDSTDSVDKQRHLLDHRQLDKTCQNMEHLFIHGCGRLKFFATPAVSFQNLKILSVRECHGLTSLFHPSTAKSLSQLTELEVAECKSLREIIANDNEEAHDHDYQRAAGNIIVFSKLESLLLSDLSNLRGFFWGNDVVLQFPCLSKLLVDRCPNMKTFSHGNIIDCPALDKIFIFNFRGRPFDWTKHDEESLWEGDINTTIQKLWEDNNMKENAEDVKED</sequence>
<dbReference type="GO" id="GO:0043531">
    <property type="term" value="F:ADP binding"/>
    <property type="evidence" value="ECO:0007669"/>
    <property type="project" value="InterPro"/>
</dbReference>
<dbReference type="GO" id="GO:0006952">
    <property type="term" value="P:defense response"/>
    <property type="evidence" value="ECO:0007669"/>
    <property type="project" value="UniProtKB-KW"/>
</dbReference>
<dbReference type="AlphaFoldDB" id="A0A8K0DPB8"/>
<dbReference type="PANTHER" id="PTHR33463:SF198">
    <property type="entry name" value="RPP4C3"/>
    <property type="match status" value="1"/>
</dbReference>
<dbReference type="FunFam" id="3.40.50.300:FF:001091">
    <property type="entry name" value="Probable disease resistance protein At1g61300"/>
    <property type="match status" value="1"/>
</dbReference>
<feature type="domain" description="NB-ARC" evidence="6">
    <location>
        <begin position="173"/>
        <end position="337"/>
    </location>
</feature>
<accession>A0A8K0DPB8</accession>
<keyword evidence="9" id="KW-1185">Reference proteome</keyword>
<evidence type="ECO:0000259" key="6">
    <source>
        <dbReference type="Pfam" id="PF00931"/>
    </source>
</evidence>
<evidence type="ECO:0000256" key="2">
    <source>
        <dbReference type="ARBA" id="ARBA00022741"/>
    </source>
</evidence>
<keyword evidence="4" id="KW-0067">ATP-binding</keyword>
<dbReference type="Pfam" id="PF23247">
    <property type="entry name" value="LRR_RPS2"/>
    <property type="match status" value="3"/>
</dbReference>
<dbReference type="SUPFAM" id="SSF52540">
    <property type="entry name" value="P-loop containing nucleoside triphosphate hydrolases"/>
    <property type="match status" value="1"/>
</dbReference>
<organism evidence="8 9">
    <name type="scientific">Rhamnella rubrinervis</name>
    <dbReference type="NCBI Taxonomy" id="2594499"/>
    <lineage>
        <taxon>Eukaryota</taxon>
        <taxon>Viridiplantae</taxon>
        <taxon>Streptophyta</taxon>
        <taxon>Embryophyta</taxon>
        <taxon>Tracheophyta</taxon>
        <taxon>Spermatophyta</taxon>
        <taxon>Magnoliopsida</taxon>
        <taxon>eudicotyledons</taxon>
        <taxon>Gunneridae</taxon>
        <taxon>Pentapetalae</taxon>
        <taxon>rosids</taxon>
        <taxon>fabids</taxon>
        <taxon>Rosales</taxon>
        <taxon>Rhamnaceae</taxon>
        <taxon>rhamnoid group</taxon>
        <taxon>Rhamneae</taxon>
        <taxon>Rhamnella</taxon>
    </lineage>
</organism>
<evidence type="ECO:0000256" key="4">
    <source>
        <dbReference type="ARBA" id="ARBA00022840"/>
    </source>
</evidence>
<evidence type="ECO:0000259" key="7">
    <source>
        <dbReference type="Pfam" id="PF23247"/>
    </source>
</evidence>
<comment type="similarity">
    <text evidence="1">Belongs to the disease resistance NB-LRR family.</text>
</comment>
<evidence type="ECO:0000313" key="9">
    <source>
        <dbReference type="Proteomes" id="UP000796880"/>
    </source>
</evidence>
<proteinExistence type="inferred from homology"/>
<dbReference type="InterPro" id="IPR032675">
    <property type="entry name" value="LRR_dom_sf"/>
</dbReference>
<name>A0A8K0DPB8_9ROSA</name>
<feature type="domain" description="Disease resistance protein At4g27190-like leucine-rich repeats" evidence="7">
    <location>
        <begin position="964"/>
        <end position="1077"/>
    </location>
</feature>